<accession>A0A8H7NQD9</accession>
<reference evidence="2" key="1">
    <citation type="submission" date="2020-10" db="EMBL/GenBank/DDBJ databases">
        <title>High-Quality Genome Resource of Clonostachys rosea strain S41 by Oxford Nanopore Long-Read Sequencing.</title>
        <authorList>
            <person name="Wang H."/>
        </authorList>
    </citation>
    <scope>NUCLEOTIDE SEQUENCE</scope>
    <source>
        <strain evidence="2">S41</strain>
    </source>
</reference>
<feature type="compositionally biased region" description="Polar residues" evidence="1">
    <location>
        <begin position="66"/>
        <end position="90"/>
    </location>
</feature>
<comment type="caution">
    <text evidence="2">The sequence shown here is derived from an EMBL/GenBank/DDBJ whole genome shotgun (WGS) entry which is preliminary data.</text>
</comment>
<protein>
    <submittedName>
        <fullName evidence="2">Uncharacterized protein</fullName>
    </submittedName>
</protein>
<evidence type="ECO:0000313" key="3">
    <source>
        <dbReference type="Proteomes" id="UP000616885"/>
    </source>
</evidence>
<organism evidence="2 3">
    <name type="scientific">Bionectria ochroleuca</name>
    <name type="common">Gliocladium roseum</name>
    <dbReference type="NCBI Taxonomy" id="29856"/>
    <lineage>
        <taxon>Eukaryota</taxon>
        <taxon>Fungi</taxon>
        <taxon>Dikarya</taxon>
        <taxon>Ascomycota</taxon>
        <taxon>Pezizomycotina</taxon>
        <taxon>Sordariomycetes</taxon>
        <taxon>Hypocreomycetidae</taxon>
        <taxon>Hypocreales</taxon>
        <taxon>Bionectriaceae</taxon>
        <taxon>Clonostachys</taxon>
    </lineage>
</organism>
<sequence length="340" mass="37308">MSCYSKKRNDPPPYQQHPTTYQQAQLDDFAPPTGPPPGWGGWGWGGAHNLSASASGRPQGPGSYQRPVSSHYPSQSYDNALQPQVLNYNNGHLAPYGTSPQPSALNQQHLQQRPNSASSWHSQSNPRPTSLSMIFPASMSTWWNSDSNMGTFVEFGMEPKGEPLFSGKLSMSSGKITLRRDKFKRNGEHLGEVKMKGSTGTKYLIKLPNCHEAEYNGSFQFPYRGSMESWSWASTSKSIGDKLTDKLNQKLTGKEKSLQLVGKLSGIVTATVLAEEDPMSSMSLTSSKKHIGRFDFKGPVLSGELGNDFSTLAIMAFLRTKHEEAEKQIVKAIFKGVGGI</sequence>
<gene>
    <name evidence="2" type="ORF">IM811_002099</name>
</gene>
<feature type="compositionally biased region" description="Polar residues" evidence="1">
    <location>
        <begin position="98"/>
        <end position="127"/>
    </location>
</feature>
<name>A0A8H7NQD9_BIOOC</name>
<proteinExistence type="predicted"/>
<dbReference type="AlphaFoldDB" id="A0A8H7NQD9"/>
<evidence type="ECO:0000313" key="2">
    <source>
        <dbReference type="EMBL" id="KAF9760405.1"/>
    </source>
</evidence>
<feature type="region of interest" description="Disordered" evidence="1">
    <location>
        <begin position="1"/>
        <end position="127"/>
    </location>
</feature>
<dbReference type="EMBL" id="JADCTT010000001">
    <property type="protein sequence ID" value="KAF9760405.1"/>
    <property type="molecule type" value="Genomic_DNA"/>
</dbReference>
<evidence type="ECO:0000256" key="1">
    <source>
        <dbReference type="SAM" id="MobiDB-lite"/>
    </source>
</evidence>
<dbReference type="Proteomes" id="UP000616885">
    <property type="component" value="Unassembled WGS sequence"/>
</dbReference>